<dbReference type="AlphaFoldDB" id="A0A0B8P010"/>
<reference evidence="2 3" key="2">
    <citation type="submission" date="2015-01" db="EMBL/GenBank/DDBJ databases">
        <authorList>
            <consortium name="NBRP consortium"/>
            <person name="Sawabe T."/>
            <person name="Meirelles P."/>
            <person name="Feng G."/>
            <person name="Sayaka M."/>
            <person name="Hattori M."/>
            <person name="Ohkuma M."/>
        </authorList>
    </citation>
    <scope>NUCLEOTIDE SEQUENCE [LARGE SCALE GENOMIC DNA]</scope>
    <source>
        <strain evidence="2 3">JCM19232</strain>
    </source>
</reference>
<dbReference type="InterPro" id="IPR046513">
    <property type="entry name" value="DUF6691"/>
</dbReference>
<accession>A0A0B8P010</accession>
<dbReference type="Proteomes" id="UP000031670">
    <property type="component" value="Unassembled WGS sequence"/>
</dbReference>
<protein>
    <submittedName>
        <fullName evidence="2">Transporter component</fullName>
    </submittedName>
</protein>
<dbReference type="EMBL" id="BBSA01000001">
    <property type="protein sequence ID" value="GAM60135.1"/>
    <property type="molecule type" value="Genomic_DNA"/>
</dbReference>
<comment type="caution">
    <text evidence="2">The sequence shown here is derived from an EMBL/GenBank/DDBJ whole genome shotgun (WGS) entry which is preliminary data.</text>
</comment>
<evidence type="ECO:0000313" key="3">
    <source>
        <dbReference type="Proteomes" id="UP000031670"/>
    </source>
</evidence>
<dbReference type="Pfam" id="PF20398">
    <property type="entry name" value="DUF6691"/>
    <property type="match status" value="1"/>
</dbReference>
<evidence type="ECO:0000256" key="1">
    <source>
        <dbReference type="SAM" id="Phobius"/>
    </source>
</evidence>
<keyword evidence="1" id="KW-1133">Transmembrane helix</keyword>
<gene>
    <name evidence="2" type="ORF">JCM19232_468</name>
</gene>
<evidence type="ECO:0000313" key="2">
    <source>
        <dbReference type="EMBL" id="GAM60135.1"/>
    </source>
</evidence>
<keyword evidence="1" id="KW-0812">Transmembrane</keyword>
<organism evidence="2 3">
    <name type="scientific">Vibrio ishigakensis</name>
    <dbReference type="NCBI Taxonomy" id="1481914"/>
    <lineage>
        <taxon>Bacteria</taxon>
        <taxon>Pseudomonadati</taxon>
        <taxon>Pseudomonadota</taxon>
        <taxon>Gammaproteobacteria</taxon>
        <taxon>Vibrionales</taxon>
        <taxon>Vibrionaceae</taxon>
        <taxon>Vibrio</taxon>
    </lineage>
</organism>
<feature type="transmembrane region" description="Helical" evidence="1">
    <location>
        <begin position="114"/>
        <end position="132"/>
    </location>
</feature>
<keyword evidence="1" id="KW-0472">Membrane</keyword>
<sequence>MMTKFISLFSGLLFGLGMAVSGMVDPHKVIAFLDVAGNWDPSLAFVMGGALIVFIPGYQFLIKNRTAPISGDKFSLSVNQHIDSKLITGAGFFGLGWGLAGICPGPVVSSLGVGNGQAWLFLVAMLLGMLAANKAQKV</sequence>
<name>A0A0B8P010_9VIBR</name>
<feature type="transmembrane region" description="Helical" evidence="1">
    <location>
        <begin position="82"/>
        <end position="102"/>
    </location>
</feature>
<reference evidence="2 3" key="1">
    <citation type="submission" date="2015-01" db="EMBL/GenBank/DDBJ databases">
        <title>Vibrio sp. C5 JCM 19232 whole genome shotgun sequence.</title>
        <authorList>
            <person name="Sawabe T."/>
            <person name="Meirelles P."/>
            <person name="Feng G."/>
            <person name="Sayaka M."/>
            <person name="Hattori M."/>
            <person name="Ohkuma M."/>
        </authorList>
    </citation>
    <scope>NUCLEOTIDE SEQUENCE [LARGE SCALE GENOMIC DNA]</scope>
    <source>
        <strain evidence="2 3">JCM19232</strain>
    </source>
</reference>
<feature type="transmembrane region" description="Helical" evidence="1">
    <location>
        <begin position="42"/>
        <end position="61"/>
    </location>
</feature>
<proteinExistence type="predicted"/>